<gene>
    <name evidence="9" type="ORF">KP004_00525</name>
</gene>
<dbReference type="PANTHER" id="PTHR33571:SF14">
    <property type="entry name" value="PROTEIN ADENYLYLTRANSFERASE MJ0435-RELATED"/>
    <property type="match status" value="1"/>
</dbReference>
<protein>
    <submittedName>
        <fullName evidence="9">Nucleotidyltransferase family protein</fullName>
    </submittedName>
</protein>
<evidence type="ECO:0000313" key="9">
    <source>
        <dbReference type="EMBL" id="QWV93710.1"/>
    </source>
</evidence>
<evidence type="ECO:0000256" key="1">
    <source>
        <dbReference type="ARBA" id="ARBA00001946"/>
    </source>
</evidence>
<dbReference type="InterPro" id="IPR002934">
    <property type="entry name" value="Polymerase_NTP_transf_dom"/>
</dbReference>
<evidence type="ECO:0000256" key="2">
    <source>
        <dbReference type="ARBA" id="ARBA00022679"/>
    </source>
</evidence>
<name>A0ABX8J5X0_9BACT</name>
<dbReference type="InterPro" id="IPR052038">
    <property type="entry name" value="Type-VII_TA_antitoxin"/>
</dbReference>
<keyword evidence="10" id="KW-1185">Reference proteome</keyword>
<dbReference type="CDD" id="cd05403">
    <property type="entry name" value="NT_KNTase_like"/>
    <property type="match status" value="1"/>
</dbReference>
<dbReference type="PANTHER" id="PTHR33571">
    <property type="entry name" value="SSL8005 PROTEIN"/>
    <property type="match status" value="1"/>
</dbReference>
<dbReference type="Pfam" id="PF01909">
    <property type="entry name" value="NTP_transf_2"/>
    <property type="match status" value="1"/>
</dbReference>
<keyword evidence="3" id="KW-0548">Nucleotidyltransferase</keyword>
<evidence type="ECO:0000256" key="5">
    <source>
        <dbReference type="ARBA" id="ARBA00022741"/>
    </source>
</evidence>
<organism evidence="9 10">
    <name type="scientific">Geomonas oryzisoli</name>
    <dbReference type="NCBI Taxonomy" id="2847992"/>
    <lineage>
        <taxon>Bacteria</taxon>
        <taxon>Pseudomonadati</taxon>
        <taxon>Thermodesulfobacteriota</taxon>
        <taxon>Desulfuromonadia</taxon>
        <taxon>Geobacterales</taxon>
        <taxon>Geobacteraceae</taxon>
        <taxon>Geomonas</taxon>
    </lineage>
</organism>
<feature type="domain" description="Polymerase nucleotidyl transferase" evidence="8">
    <location>
        <begin position="11"/>
        <end position="98"/>
    </location>
</feature>
<sequence length="111" mass="12785">MKPLNEIKEIIRDHKTELAEEYGVAEIGVFGSVVRGEAREDSDVDVLVDFSRPIGLMKFMRLEYHLEELFGGTKVDLVSRKALKPYIGRVILREVQYVLPQGYQRLPGRHE</sequence>
<evidence type="ECO:0000256" key="3">
    <source>
        <dbReference type="ARBA" id="ARBA00022695"/>
    </source>
</evidence>
<accession>A0ABX8J5X0</accession>
<keyword evidence="6" id="KW-0067">ATP-binding</keyword>
<evidence type="ECO:0000256" key="4">
    <source>
        <dbReference type="ARBA" id="ARBA00022723"/>
    </source>
</evidence>
<keyword evidence="7" id="KW-0460">Magnesium</keyword>
<comment type="cofactor">
    <cofactor evidence="1">
        <name>Mg(2+)</name>
        <dbReference type="ChEBI" id="CHEBI:18420"/>
    </cofactor>
</comment>
<proteinExistence type="predicted"/>
<evidence type="ECO:0000256" key="7">
    <source>
        <dbReference type="ARBA" id="ARBA00022842"/>
    </source>
</evidence>
<keyword evidence="4" id="KW-0479">Metal-binding</keyword>
<dbReference type="Proteomes" id="UP000683557">
    <property type="component" value="Chromosome"/>
</dbReference>
<keyword evidence="5" id="KW-0547">Nucleotide-binding</keyword>
<evidence type="ECO:0000259" key="8">
    <source>
        <dbReference type="Pfam" id="PF01909"/>
    </source>
</evidence>
<reference evidence="9 10" key="1">
    <citation type="submission" date="2021-06" db="EMBL/GenBank/DDBJ databases">
        <title>Gemonas diversity in paddy soil.</title>
        <authorList>
            <person name="Liu G."/>
        </authorList>
    </citation>
    <scope>NUCLEOTIDE SEQUENCE [LARGE SCALE GENOMIC DNA]</scope>
    <source>
        <strain evidence="9 10">RG10</strain>
    </source>
</reference>
<dbReference type="EMBL" id="CP076723">
    <property type="protein sequence ID" value="QWV93710.1"/>
    <property type="molecule type" value="Genomic_DNA"/>
</dbReference>
<keyword evidence="2" id="KW-0808">Transferase</keyword>
<evidence type="ECO:0000256" key="6">
    <source>
        <dbReference type="ARBA" id="ARBA00022840"/>
    </source>
</evidence>
<dbReference type="RefSeq" id="WP_216800458.1">
    <property type="nucleotide sequence ID" value="NZ_CP076723.1"/>
</dbReference>
<evidence type="ECO:0000313" key="10">
    <source>
        <dbReference type="Proteomes" id="UP000683557"/>
    </source>
</evidence>